<feature type="transmembrane region" description="Helical" evidence="1">
    <location>
        <begin position="35"/>
        <end position="52"/>
    </location>
</feature>
<feature type="transmembrane region" description="Helical" evidence="1">
    <location>
        <begin position="6"/>
        <end position="23"/>
    </location>
</feature>
<dbReference type="PANTHER" id="PTHR36435">
    <property type="entry name" value="SLR1288 PROTEIN"/>
    <property type="match status" value="1"/>
</dbReference>
<dbReference type="GO" id="GO:0004175">
    <property type="term" value="F:endopeptidase activity"/>
    <property type="evidence" value="ECO:0007669"/>
    <property type="project" value="UniProtKB-ARBA"/>
</dbReference>
<reference evidence="3 4" key="1">
    <citation type="submission" date="2017-11" db="EMBL/GenBank/DDBJ databases">
        <title>Infants hospitalized years apart are colonized by the same room-sourced microbial strains.</title>
        <authorList>
            <person name="Brooks B."/>
            <person name="Olm M.R."/>
            <person name="Firek B.A."/>
            <person name="Baker R."/>
            <person name="Thomas B.C."/>
            <person name="Morowitz M.J."/>
            <person name="Banfield J.F."/>
        </authorList>
    </citation>
    <scope>NUCLEOTIDE SEQUENCE [LARGE SCALE GENOMIC DNA]</scope>
    <source>
        <strain evidence="3">S2_009_000_R2_76</strain>
    </source>
</reference>
<comment type="caution">
    <text evidence="3">The sequence shown here is derived from an EMBL/GenBank/DDBJ whole genome shotgun (WGS) entry which is preliminary data.</text>
</comment>
<feature type="transmembrane region" description="Helical" evidence="1">
    <location>
        <begin position="195"/>
        <end position="213"/>
    </location>
</feature>
<dbReference type="AlphaFoldDB" id="A0A2W5ECS6"/>
<feature type="transmembrane region" description="Helical" evidence="1">
    <location>
        <begin position="115"/>
        <end position="137"/>
    </location>
</feature>
<evidence type="ECO:0000256" key="1">
    <source>
        <dbReference type="SAM" id="Phobius"/>
    </source>
</evidence>
<dbReference type="Pfam" id="PF02517">
    <property type="entry name" value="Rce1-like"/>
    <property type="match status" value="1"/>
</dbReference>
<dbReference type="Proteomes" id="UP000249645">
    <property type="component" value="Unassembled WGS sequence"/>
</dbReference>
<protein>
    <recommendedName>
        <fullName evidence="2">CAAX prenyl protease 2/Lysostaphin resistance protein A-like domain-containing protein</fullName>
    </recommendedName>
</protein>
<gene>
    <name evidence="3" type="ORF">DI598_19070</name>
</gene>
<dbReference type="InterPro" id="IPR003675">
    <property type="entry name" value="Rce1/LyrA-like_dom"/>
</dbReference>
<organism evidence="3 4">
    <name type="scientific">Pseudopedobacter saltans</name>
    <dbReference type="NCBI Taxonomy" id="151895"/>
    <lineage>
        <taxon>Bacteria</taxon>
        <taxon>Pseudomonadati</taxon>
        <taxon>Bacteroidota</taxon>
        <taxon>Sphingobacteriia</taxon>
        <taxon>Sphingobacteriales</taxon>
        <taxon>Sphingobacteriaceae</taxon>
        <taxon>Pseudopedobacter</taxon>
    </lineage>
</organism>
<feature type="transmembrane region" description="Helical" evidence="1">
    <location>
        <begin position="72"/>
        <end position="95"/>
    </location>
</feature>
<accession>A0A2W5ECS6</accession>
<feature type="transmembrane region" description="Helical" evidence="1">
    <location>
        <begin position="149"/>
        <end position="165"/>
    </location>
</feature>
<keyword evidence="1" id="KW-1133">Transmembrane helix</keyword>
<feature type="transmembrane region" description="Helical" evidence="1">
    <location>
        <begin position="172"/>
        <end position="189"/>
    </location>
</feature>
<evidence type="ECO:0000259" key="2">
    <source>
        <dbReference type="Pfam" id="PF02517"/>
    </source>
</evidence>
<evidence type="ECO:0000313" key="4">
    <source>
        <dbReference type="Proteomes" id="UP000249645"/>
    </source>
</evidence>
<keyword evidence="1" id="KW-0812">Transmembrane</keyword>
<name>A0A2W5ECS6_9SPHI</name>
<proteinExistence type="predicted"/>
<dbReference type="GO" id="GO:0080120">
    <property type="term" value="P:CAAX-box protein maturation"/>
    <property type="evidence" value="ECO:0007669"/>
    <property type="project" value="UniProtKB-ARBA"/>
</dbReference>
<dbReference type="PANTHER" id="PTHR36435:SF1">
    <property type="entry name" value="CAAX AMINO TERMINAL PROTEASE FAMILY PROTEIN"/>
    <property type="match status" value="1"/>
</dbReference>
<dbReference type="InterPro" id="IPR052710">
    <property type="entry name" value="CAAX_protease"/>
</dbReference>
<evidence type="ECO:0000313" key="3">
    <source>
        <dbReference type="EMBL" id="PZP40798.1"/>
    </source>
</evidence>
<feature type="domain" description="CAAX prenyl protease 2/Lysostaphin resistance protein A-like" evidence="2">
    <location>
        <begin position="121"/>
        <end position="208"/>
    </location>
</feature>
<sequence length="221" mass="26002">MIGIVGLLLFLLAYTIYVYFFPASKLSVDNQKWRWIASRLFFWLLLGALALYTRKIEHTSICNIEQKKYRWWFYILATMSIFLIVFIGSGVMILVSKSIQKKQISDSLQTMKTMFIKYPSLGLLTAVTAGVTEEFFFRGYLQNRLTLLSNKYVGIIVSAILFGLLHYNYGTLIQVLFPFWLGIVFSIFYDRYRNIYLLVFIHFLWDAIVLYNLTHFKIPLQ</sequence>
<keyword evidence="1" id="KW-0472">Membrane</keyword>
<dbReference type="EMBL" id="QFOI01000586">
    <property type="protein sequence ID" value="PZP40798.1"/>
    <property type="molecule type" value="Genomic_DNA"/>
</dbReference>